<feature type="compositionally biased region" description="Basic and acidic residues" evidence="1">
    <location>
        <begin position="183"/>
        <end position="193"/>
    </location>
</feature>
<name>A0AAF0DLR0_9EURO</name>
<dbReference type="InterPro" id="IPR027417">
    <property type="entry name" value="P-loop_NTPase"/>
</dbReference>
<dbReference type="SUPFAM" id="SSF52540">
    <property type="entry name" value="P-loop containing nucleoside triphosphate hydrolases"/>
    <property type="match status" value="1"/>
</dbReference>
<sequence length="1178" mass="130878">MATVQLNAMGQHDQRTLHPFFMKLGRDPVVERPQLANTQFKQLNDRSLSEAADVGLQSTARNRPGRIDEDDDLSRRKRRKTTSPVCLGDTVHAPGLSSAAAVEPESVTSVSNVAVPSPSNDIEERPGKTRYSFRKGTVNSGPAKVVCENHLESGLRETPRKGKILQLNRNGKLLSSPIQHADANVRENGGETRKRGRPRKKREPEIDPLSKVAIMKYGSGKLPQHYIGGAIHEIMNGHTTYALIKQRTVKAQQPQGPPKPTHPFFLNRKPPKMMEHAQAQQECHAQKSTDTVLDKPKPSILELSRPHFAAATMRIPSSSKAVKPRRANDPVEPIWPPHDMVHIYDGVQRPVLERREHTSFEQRKAKGLATKISEPETILPILSQSIREGCADLQDLPANTPLRYPSRIIKEGHSLRELITGKLSQGLGKRQTELRTDKSAHNESLHPAVTSLLSSLPTARSSFETGTYEELPWIQKYAPDLATKVLQVGSEALVLRSWLQRLTVSAVNTVAGKLDSKSSRAPKAEFKKRTKRKRPKDLDDFIASSSDEEPHMDELTDDEDELAGAVTVPRRAVVRAGGSLSPNNAKNERQSFSNTILLSGPPGCGKTAAVYAVARELDFDIFEINAGCRRSARDVIERVGDMAQNHLVQMLKQIDNNTSVHSGNGINILQQNDKQTSISNLFKEKPLPNTTASKAGTAPPPSRSCEVQKSRTSQRQSLIFLEEVDILFSEDKQFWNGVLALIAQSKRPIVMTCNDESLVPRDSLSFHAILRFCPPPPDLAAGYLFVLCANEGHIVEPKAIRDLYTVLGKDLRATIMQLDYWCQMAVGSQKSGLDWIVDRPRSDRLGTSPDLPRIISSGTYLEGMGWLCRDMAVAEGDGIQKRIQLVTELLTQWHISAVDWLEPKRSLDSCSSGNSLESLEQASFVSDMKSALDLLGKGIRSDPTKDTLDTSFPPTPEKQRLNYIEGYQFLEADPQPDYVGLLDRISITLGVLLEETSSQLPQQEYEQDIIDQILQRATNPSPTMIQPSYFTDAFRPIFDVSDYSTPASGHRPLSFEHGTPVISEDVAPYIRFIVASDLRIEQQRHQLNSLLSQSVPGAKRMRTTRASRAALEGGNNAMARRERWFSGKVVPAQVMATGGLGWENILLLHLRRPKEEWPMNRTDEALDNTSNGSNEHGS</sequence>
<accession>A0AAF0DLR0</accession>
<dbReference type="InterPro" id="IPR003593">
    <property type="entry name" value="AAA+_ATPase"/>
</dbReference>
<dbReference type="PANTHER" id="PTHR23389:SF21">
    <property type="entry name" value="ATPASE FAMILY AAA DOMAIN-CONTAINING PROTEIN 5"/>
    <property type="match status" value="1"/>
</dbReference>
<dbReference type="EMBL" id="CP120630">
    <property type="protein sequence ID" value="WEW61140.1"/>
    <property type="molecule type" value="Genomic_DNA"/>
</dbReference>
<feature type="compositionally biased region" description="Basic and acidic residues" evidence="1">
    <location>
        <begin position="516"/>
        <end position="527"/>
    </location>
</feature>
<feature type="region of interest" description="Disordered" evidence="1">
    <location>
        <begin position="177"/>
        <end position="207"/>
    </location>
</feature>
<dbReference type="AlphaFoldDB" id="A0AAF0DLR0"/>
<dbReference type="GO" id="GO:0016887">
    <property type="term" value="F:ATP hydrolysis activity"/>
    <property type="evidence" value="ECO:0007669"/>
    <property type="project" value="InterPro"/>
</dbReference>
<dbReference type="InterPro" id="IPR003959">
    <property type="entry name" value="ATPase_AAA_core"/>
</dbReference>
<evidence type="ECO:0000256" key="1">
    <source>
        <dbReference type="SAM" id="MobiDB-lite"/>
    </source>
</evidence>
<gene>
    <name evidence="3" type="ORF">PRK78_006630</name>
</gene>
<dbReference type="Pfam" id="PF00004">
    <property type="entry name" value="AAA"/>
    <property type="match status" value="1"/>
</dbReference>
<proteinExistence type="predicted"/>
<dbReference type="PANTHER" id="PTHR23389">
    <property type="entry name" value="CHROMOSOME TRANSMISSION FIDELITY FACTOR 18"/>
    <property type="match status" value="1"/>
</dbReference>
<dbReference type="CDD" id="cd00009">
    <property type="entry name" value="AAA"/>
    <property type="match status" value="1"/>
</dbReference>
<dbReference type="GO" id="GO:0005524">
    <property type="term" value="F:ATP binding"/>
    <property type="evidence" value="ECO:0007669"/>
    <property type="project" value="InterPro"/>
</dbReference>
<keyword evidence="4" id="KW-1185">Reference proteome</keyword>
<feature type="domain" description="AAA+ ATPase" evidence="2">
    <location>
        <begin position="592"/>
        <end position="774"/>
    </location>
</feature>
<dbReference type="SMART" id="SM00382">
    <property type="entry name" value="AAA"/>
    <property type="match status" value="1"/>
</dbReference>
<feature type="compositionally biased region" description="Polar residues" evidence="1">
    <location>
        <begin position="1167"/>
        <end position="1178"/>
    </location>
</feature>
<feature type="region of interest" description="Disordered" evidence="1">
    <location>
        <begin position="44"/>
        <end position="85"/>
    </location>
</feature>
<dbReference type="Proteomes" id="UP001219355">
    <property type="component" value="Chromosome 4"/>
</dbReference>
<feature type="region of interest" description="Disordered" evidence="1">
    <location>
        <begin position="1159"/>
        <end position="1178"/>
    </location>
</feature>
<dbReference type="GO" id="GO:0003677">
    <property type="term" value="F:DNA binding"/>
    <property type="evidence" value="ECO:0007669"/>
    <property type="project" value="TreeGrafter"/>
</dbReference>
<feature type="region of interest" description="Disordered" evidence="1">
    <location>
        <begin position="516"/>
        <end position="558"/>
    </location>
</feature>
<evidence type="ECO:0000313" key="4">
    <source>
        <dbReference type="Proteomes" id="UP001219355"/>
    </source>
</evidence>
<evidence type="ECO:0000313" key="3">
    <source>
        <dbReference type="EMBL" id="WEW61140.1"/>
    </source>
</evidence>
<dbReference type="Gene3D" id="3.40.50.300">
    <property type="entry name" value="P-loop containing nucleotide triphosphate hydrolases"/>
    <property type="match status" value="1"/>
</dbReference>
<evidence type="ECO:0000259" key="2">
    <source>
        <dbReference type="SMART" id="SM00382"/>
    </source>
</evidence>
<reference evidence="3" key="1">
    <citation type="submission" date="2023-03" db="EMBL/GenBank/DDBJ databases">
        <title>Emydomyces testavorans Genome Sequence.</title>
        <authorList>
            <person name="Hoyer L."/>
        </authorList>
    </citation>
    <scope>NUCLEOTIDE SEQUENCE</scope>
    <source>
        <strain evidence="3">16-2883</strain>
    </source>
</reference>
<feature type="region of interest" description="Disordered" evidence="1">
    <location>
        <begin position="685"/>
        <end position="710"/>
    </location>
</feature>
<dbReference type="GO" id="GO:0005634">
    <property type="term" value="C:nucleus"/>
    <property type="evidence" value="ECO:0007669"/>
    <property type="project" value="TreeGrafter"/>
</dbReference>
<protein>
    <recommendedName>
        <fullName evidence="2">AAA+ ATPase domain-containing protein</fullName>
    </recommendedName>
</protein>
<organism evidence="3 4">
    <name type="scientific">Emydomyces testavorans</name>
    <dbReference type="NCBI Taxonomy" id="2070801"/>
    <lineage>
        <taxon>Eukaryota</taxon>
        <taxon>Fungi</taxon>
        <taxon>Dikarya</taxon>
        <taxon>Ascomycota</taxon>
        <taxon>Pezizomycotina</taxon>
        <taxon>Eurotiomycetes</taxon>
        <taxon>Eurotiomycetidae</taxon>
        <taxon>Onygenales</taxon>
        <taxon>Nannizziopsiaceae</taxon>
        <taxon>Emydomyces</taxon>
    </lineage>
</organism>